<protein>
    <submittedName>
        <fullName evidence="1">Uncharacterized protein</fullName>
    </submittedName>
</protein>
<organism evidence="1">
    <name type="scientific">Timema bartmani</name>
    <dbReference type="NCBI Taxonomy" id="61472"/>
    <lineage>
        <taxon>Eukaryota</taxon>
        <taxon>Metazoa</taxon>
        <taxon>Ecdysozoa</taxon>
        <taxon>Arthropoda</taxon>
        <taxon>Hexapoda</taxon>
        <taxon>Insecta</taxon>
        <taxon>Pterygota</taxon>
        <taxon>Neoptera</taxon>
        <taxon>Polyneoptera</taxon>
        <taxon>Phasmatodea</taxon>
        <taxon>Timematodea</taxon>
        <taxon>Timematoidea</taxon>
        <taxon>Timematidae</taxon>
        <taxon>Timema</taxon>
    </lineage>
</organism>
<reference evidence="1" key="1">
    <citation type="submission" date="2020-11" db="EMBL/GenBank/DDBJ databases">
        <authorList>
            <person name="Tran Van P."/>
        </authorList>
    </citation>
    <scope>NUCLEOTIDE SEQUENCE</scope>
</reference>
<proteinExistence type="predicted"/>
<gene>
    <name evidence="1" type="ORF">TBIB3V08_LOCUS2936</name>
</gene>
<accession>A0A7R9ESL2</accession>
<sequence length="134" mass="14561">MVHHTPDIAASQAEIPVCVTRHFTNVSTALIKHGVRVETCDLDDILKDVDEEKSSLLNSRVVTPGHPGTFGGFKCFPVYLGGAGYSAGHSTLSSPSLKVGMRMLVSVRIMPQKTWMNSTIYASLSGYVRGMDYD</sequence>
<dbReference type="AlphaFoldDB" id="A0A7R9ESL2"/>
<evidence type="ECO:0000313" key="1">
    <source>
        <dbReference type="EMBL" id="CAD7440423.1"/>
    </source>
</evidence>
<dbReference type="EMBL" id="OD564970">
    <property type="protein sequence ID" value="CAD7440423.1"/>
    <property type="molecule type" value="Genomic_DNA"/>
</dbReference>
<name>A0A7R9ESL2_9NEOP</name>